<dbReference type="EMBL" id="FORI01000004">
    <property type="protein sequence ID" value="SFI66404.1"/>
    <property type="molecule type" value="Genomic_DNA"/>
</dbReference>
<evidence type="ECO:0000313" key="2">
    <source>
        <dbReference type="EMBL" id="SFI66404.1"/>
    </source>
</evidence>
<dbReference type="PANTHER" id="PTHR43421:SF1">
    <property type="entry name" value="METALLOPROTEASE PMBA"/>
    <property type="match status" value="1"/>
</dbReference>
<name>A0A1I3K1W3_9SPIR</name>
<sequence length="407" mass="46174">MQKEKYFCQTTYSTVKIEESKIVSFNKVDHTSTSFRVYKDGFVGVHYQQGKISDKEGYALAEKNLELQRPYPFKLEGGKRSRDKKRKILSDAELMSKTKSILAYLTKTYPDFIYSGTVYAQNETDAQKNSAGMDYSTTDGHNGIEISFKHKKSKDINNGYFSVNLRNWSTKTIKEIADNYLANYSTKVKFPKDCIIMMPTWELTGMLKQSLNAENLALGTSLLSGKVGEKVFSDKLTVSHNVSDSKMWMNTFWDADGIVHKGDKLTFISKGKILRGYADKRIADKYNVECTGSAWQDFQDIPKNGWMSCTLKETGKTPKEILEEAGKQYAILPLLYSGGGFKEDGTYAMPVQASYLTDGEKILGLLPPFTMRSNMFDMFGKDLIGVSKYTKIWNKNMILVKMERGKL</sequence>
<gene>
    <name evidence="2" type="ORF">SAMN04487775_10419</name>
</gene>
<protein>
    <submittedName>
        <fullName evidence="2">PmbA protein</fullName>
    </submittedName>
</protein>
<keyword evidence="3" id="KW-1185">Reference proteome</keyword>
<dbReference type="Pfam" id="PF19289">
    <property type="entry name" value="PmbA_TldD_3rd"/>
    <property type="match status" value="1"/>
</dbReference>
<dbReference type="PANTHER" id="PTHR43421">
    <property type="entry name" value="METALLOPROTEASE PMBA"/>
    <property type="match status" value="1"/>
</dbReference>
<reference evidence="3" key="1">
    <citation type="submission" date="2016-10" db="EMBL/GenBank/DDBJ databases">
        <authorList>
            <person name="Varghese N."/>
            <person name="Submissions S."/>
        </authorList>
    </citation>
    <scope>NUCLEOTIDE SEQUENCE [LARGE SCALE GENOMIC DNA]</scope>
    <source>
        <strain evidence="3">XBD1002</strain>
    </source>
</reference>
<evidence type="ECO:0000313" key="3">
    <source>
        <dbReference type="Proteomes" id="UP000182737"/>
    </source>
</evidence>
<dbReference type="GO" id="GO:0008237">
    <property type="term" value="F:metallopeptidase activity"/>
    <property type="evidence" value="ECO:0007669"/>
    <property type="project" value="InterPro"/>
</dbReference>
<organism evidence="2 3">
    <name type="scientific">Treponema bryantii</name>
    <dbReference type="NCBI Taxonomy" id="163"/>
    <lineage>
        <taxon>Bacteria</taxon>
        <taxon>Pseudomonadati</taxon>
        <taxon>Spirochaetota</taxon>
        <taxon>Spirochaetia</taxon>
        <taxon>Spirochaetales</taxon>
        <taxon>Treponemataceae</taxon>
        <taxon>Treponema</taxon>
    </lineage>
</organism>
<dbReference type="InterPro" id="IPR047657">
    <property type="entry name" value="PmbA"/>
</dbReference>
<dbReference type="SUPFAM" id="SSF111283">
    <property type="entry name" value="Putative modulator of DNA gyrase, PmbA/TldD"/>
    <property type="match status" value="1"/>
</dbReference>
<accession>A0A1I3K1W3</accession>
<feature type="domain" description="Metalloprotease TldD/E C-terminal" evidence="1">
    <location>
        <begin position="204"/>
        <end position="392"/>
    </location>
</feature>
<dbReference type="GO" id="GO:0005829">
    <property type="term" value="C:cytosol"/>
    <property type="evidence" value="ECO:0007669"/>
    <property type="project" value="TreeGrafter"/>
</dbReference>
<dbReference type="OrthoDB" id="44275at2"/>
<dbReference type="InterPro" id="IPR036059">
    <property type="entry name" value="TldD/PmbA_sf"/>
</dbReference>
<dbReference type="GO" id="GO:0006508">
    <property type="term" value="P:proteolysis"/>
    <property type="evidence" value="ECO:0007669"/>
    <property type="project" value="InterPro"/>
</dbReference>
<proteinExistence type="predicted"/>
<evidence type="ECO:0000259" key="1">
    <source>
        <dbReference type="Pfam" id="PF19289"/>
    </source>
</evidence>
<dbReference type="InterPro" id="IPR045569">
    <property type="entry name" value="Metalloprtase-TldD/E_C"/>
</dbReference>
<dbReference type="RefSeq" id="WP_074931138.1">
    <property type="nucleotide sequence ID" value="NZ_FORI01000004.1"/>
</dbReference>
<dbReference type="AlphaFoldDB" id="A0A1I3K1W3"/>
<dbReference type="Proteomes" id="UP000182737">
    <property type="component" value="Unassembled WGS sequence"/>
</dbReference>